<evidence type="ECO:0000259" key="3">
    <source>
        <dbReference type="PROSITE" id="PS51832"/>
    </source>
</evidence>
<dbReference type="Proteomes" id="UP000246569">
    <property type="component" value="Unassembled WGS sequence"/>
</dbReference>
<dbReference type="Pfam" id="PF00672">
    <property type="entry name" value="HAMP"/>
    <property type="match status" value="1"/>
</dbReference>
<dbReference type="InterPro" id="IPR052020">
    <property type="entry name" value="Cyclic_di-GMP/3'3'-cGAMP_PDE"/>
</dbReference>
<dbReference type="SMART" id="SM00304">
    <property type="entry name" value="HAMP"/>
    <property type="match status" value="1"/>
</dbReference>
<dbReference type="PROSITE" id="PS51832">
    <property type="entry name" value="HD_GYP"/>
    <property type="match status" value="1"/>
</dbReference>
<dbReference type="Gene3D" id="1.10.3210.10">
    <property type="entry name" value="Hypothetical protein af1432"/>
    <property type="match status" value="2"/>
</dbReference>
<evidence type="ECO:0000259" key="2">
    <source>
        <dbReference type="PROSITE" id="PS50885"/>
    </source>
</evidence>
<dbReference type="InterPro" id="IPR003660">
    <property type="entry name" value="HAMP_dom"/>
</dbReference>
<dbReference type="SUPFAM" id="SSF55781">
    <property type="entry name" value="GAF domain-like"/>
    <property type="match status" value="1"/>
</dbReference>
<dbReference type="PANTHER" id="PTHR45228">
    <property type="entry name" value="CYCLIC DI-GMP PHOSPHODIESTERASE TM_0186-RELATED"/>
    <property type="match status" value="1"/>
</dbReference>
<dbReference type="SMART" id="SM00471">
    <property type="entry name" value="HDc"/>
    <property type="match status" value="1"/>
</dbReference>
<dbReference type="InterPro" id="IPR003607">
    <property type="entry name" value="HD/PDEase_dom"/>
</dbReference>
<dbReference type="GO" id="GO:0007165">
    <property type="term" value="P:signal transduction"/>
    <property type="evidence" value="ECO:0007669"/>
    <property type="project" value="InterPro"/>
</dbReference>
<dbReference type="InterPro" id="IPR029151">
    <property type="entry name" value="Sensor-like_sf"/>
</dbReference>
<evidence type="ECO:0000313" key="5">
    <source>
        <dbReference type="Proteomes" id="UP000246569"/>
    </source>
</evidence>
<feature type="domain" description="HAMP" evidence="2">
    <location>
        <begin position="376"/>
        <end position="429"/>
    </location>
</feature>
<protein>
    <submittedName>
        <fullName evidence="4">HD-GYP domain-containing protein (C-di-GMP phosphodiesterase class II)</fullName>
    </submittedName>
</protein>
<name>A0A317N0E1_9GAMM</name>
<dbReference type="OrthoDB" id="9764808at2"/>
<dbReference type="CDD" id="cd00077">
    <property type="entry name" value="HDc"/>
    <property type="match status" value="1"/>
</dbReference>
<feature type="transmembrane region" description="Helical" evidence="1">
    <location>
        <begin position="15"/>
        <end position="36"/>
    </location>
</feature>
<dbReference type="Pfam" id="PF13487">
    <property type="entry name" value="HD_5"/>
    <property type="match status" value="1"/>
</dbReference>
<dbReference type="InterPro" id="IPR037522">
    <property type="entry name" value="HD_GYP_dom"/>
</dbReference>
<dbReference type="InterPro" id="IPR029016">
    <property type="entry name" value="GAF-like_dom_sf"/>
</dbReference>
<dbReference type="SUPFAM" id="SSF103190">
    <property type="entry name" value="Sensory domain-like"/>
    <property type="match status" value="1"/>
</dbReference>
<dbReference type="Gene3D" id="3.30.450.20">
    <property type="entry name" value="PAS domain"/>
    <property type="match status" value="2"/>
</dbReference>
<dbReference type="EMBL" id="QGTJ01000001">
    <property type="protein sequence ID" value="PWV65955.1"/>
    <property type="molecule type" value="Genomic_DNA"/>
</dbReference>
<accession>A0A317N0E1</accession>
<evidence type="ECO:0000313" key="4">
    <source>
        <dbReference type="EMBL" id="PWV65955.1"/>
    </source>
</evidence>
<evidence type="ECO:0000256" key="1">
    <source>
        <dbReference type="SAM" id="Phobius"/>
    </source>
</evidence>
<dbReference type="GO" id="GO:0008081">
    <property type="term" value="F:phosphoric diester hydrolase activity"/>
    <property type="evidence" value="ECO:0007669"/>
    <property type="project" value="UniProtKB-ARBA"/>
</dbReference>
<dbReference type="PANTHER" id="PTHR45228:SF5">
    <property type="entry name" value="CYCLIC DI-GMP PHOSPHODIESTERASE VC_1348-RELATED"/>
    <property type="match status" value="1"/>
</dbReference>
<dbReference type="RefSeq" id="WP_110016934.1">
    <property type="nucleotide sequence ID" value="NZ_QGTJ01000001.1"/>
</dbReference>
<comment type="caution">
    <text evidence="4">The sequence shown here is derived from an EMBL/GenBank/DDBJ whole genome shotgun (WGS) entry which is preliminary data.</text>
</comment>
<keyword evidence="1" id="KW-0472">Membrane</keyword>
<dbReference type="SUPFAM" id="SSF109604">
    <property type="entry name" value="HD-domain/PDEase-like"/>
    <property type="match status" value="2"/>
</dbReference>
<keyword evidence="1" id="KW-0812">Transmembrane</keyword>
<keyword evidence="5" id="KW-1185">Reference proteome</keyword>
<gene>
    <name evidence="4" type="ORF">C7443_101441</name>
</gene>
<feature type="transmembrane region" description="Helical" evidence="1">
    <location>
        <begin position="359"/>
        <end position="379"/>
    </location>
</feature>
<dbReference type="AlphaFoldDB" id="A0A317N0E1"/>
<sequence>MSQSQRRHYSLQVEITVLIVVMVATVAGAVITLNYLRTAELLERAVDDYFERLQSETLYDVQGLFAPVGMAVDLLALQPIVQAKTLDERLAQARFLAATLERLPTLAALEIGYADGDFFLLRRLAAEPASSAAAAIGAPSDSRYLAQSIERGSGVAQARFVYLDAGLQVLRSDERPDYAALDPRTRPWYRAALAATPGRRAFSGPYRYFLSDEVGQTVALHSTQADAVVAADITLQGLSAHLGRSLKFADTQIAVLDAAGRVLAQNALAHHAALARSDAELPRIDMYGASALSALVASAVQQPELAQRAHAFSAQGRDWRGVLVPLESRGAPGYRLAVAVPVAVLLADARALLNHGLLLALLIAVVAMLLGLLLARLIARPLQALAREADAIRRFEFAAPVAVGSVVSEVDALAETLDRLKRTIRSFLDLSVSTAAEPDFERLTASLLAHTLDIAAADAGLLYFLDERGDAFEVVGARLRDGRALELSARFSTQEIERLLVQPGGTQAQWLAAEAAPEHLQPLFAALGAGRLARVPVPLHDRSGTLLGGIVLFLGHVPDPAQLDFIRALSGTAAIALEARQLIRAQKALFDALIKLLADAIDAKSPYTGGHCARVPVLAEMLARAACAEREGPFAGFTLSPSEWEALHVAAWLHDCGKVTTPEYVVDKATKLETLYDRLHEVRMRFEVLKRDAEIDYWRARADGADDAAASARRDAAWQALDDDFAFVARCNQGGEFLARAAIERLQAIARRTWRRTLDDRIGLSQEELARKARMPAPPLPVDEPLLADRPEHRIERGERECIAPDNPWGFRVEVPELLYDRGELKNLCVERGTISAEERFKINGHMIETIRMLERLPFPRHLRAVPEIAGGHHETMDGTGYPRRLRGEQMSVLARMMAIADIFEALTAADRPYKPGKKLSEALAIMARMRDAAHIDGELFALFLRAGVWRDYAAAHVAAGQIDNVDIAAYLRRAGGTDLS</sequence>
<reference evidence="4 5" key="1">
    <citation type="submission" date="2018-05" db="EMBL/GenBank/DDBJ databases">
        <title>Genomic Encyclopedia of Type Strains, Phase IV (KMG-IV): sequencing the most valuable type-strain genomes for metagenomic binning, comparative biology and taxonomic classification.</title>
        <authorList>
            <person name="Goeker M."/>
        </authorList>
    </citation>
    <scope>NUCLEOTIDE SEQUENCE [LARGE SCALE GENOMIC DNA]</scope>
    <source>
        <strain evidence="4 5">DSM 23606</strain>
    </source>
</reference>
<organism evidence="4 5">
    <name type="scientific">Plasticicumulans acidivorans</name>
    <dbReference type="NCBI Taxonomy" id="886464"/>
    <lineage>
        <taxon>Bacteria</taxon>
        <taxon>Pseudomonadati</taxon>
        <taxon>Pseudomonadota</taxon>
        <taxon>Gammaproteobacteria</taxon>
        <taxon>Candidatus Competibacteraceae</taxon>
        <taxon>Plasticicumulans</taxon>
    </lineage>
</organism>
<dbReference type="Gene3D" id="6.10.340.10">
    <property type="match status" value="1"/>
</dbReference>
<dbReference type="Gene3D" id="3.30.450.40">
    <property type="match status" value="1"/>
</dbReference>
<proteinExistence type="predicted"/>
<dbReference type="GO" id="GO:0016020">
    <property type="term" value="C:membrane"/>
    <property type="evidence" value="ECO:0007669"/>
    <property type="project" value="InterPro"/>
</dbReference>
<keyword evidence="1" id="KW-1133">Transmembrane helix</keyword>
<feature type="domain" description="HD-GYP" evidence="3">
    <location>
        <begin position="751"/>
        <end position="960"/>
    </location>
</feature>
<dbReference type="PROSITE" id="PS50885">
    <property type="entry name" value="HAMP"/>
    <property type="match status" value="1"/>
</dbReference>